<dbReference type="Pfam" id="PF01875">
    <property type="entry name" value="Memo"/>
    <property type="match status" value="1"/>
</dbReference>
<comment type="caution">
    <text evidence="3">The sequence shown here is derived from an EMBL/GenBank/DDBJ whole genome shotgun (WGS) entry which is preliminary data.</text>
</comment>
<sequence length="300" mass="32570">MGEGAWLLASSLRGIKVAKTVRRPAVAGSFYEGTEGALRRQIEDCYTHSLGPGRVPSLSSKKEGNILGLISPHAGYVYSGPVAAWGFYQVIEEEVPEVVVILGPNHRGFGAPVAIMPKGEWETPLGKVKIDEELAGKIITTLPLIEPDEAAHRMEHSLEVQIPFLQYSYGENLKIIPICMMRQDLRTSRRVGEALANTLEGKNGLIIASTDLTHYQPGELAEKQDKRALEAILSRSPERLSEVVSRYGISMCGPGPVMAMLTATSFLGARKARLLKYATSGDITGDYSAVVGYASVCIER</sequence>
<dbReference type="PANTHER" id="PTHR11060">
    <property type="entry name" value="PROTEIN MEMO1"/>
    <property type="match status" value="1"/>
</dbReference>
<gene>
    <name evidence="3" type="primary">amrB</name>
    <name evidence="3" type="ORF">DRZ78_02720</name>
</gene>
<dbReference type="Proteomes" id="UP000277457">
    <property type="component" value="Unassembled WGS sequence"/>
</dbReference>
<dbReference type="PANTHER" id="PTHR11060:SF0">
    <property type="entry name" value="PROTEIN MEMO1"/>
    <property type="match status" value="1"/>
</dbReference>
<evidence type="ECO:0000256" key="1">
    <source>
        <dbReference type="ARBA" id="ARBA00006315"/>
    </source>
</evidence>
<reference evidence="3 4" key="1">
    <citation type="submission" date="2018-06" db="EMBL/GenBank/DDBJ databases">
        <title>Extensive metabolic versatility and redundancy in microbially diverse, dynamic hydrothermal sediments.</title>
        <authorList>
            <person name="Dombrowski N."/>
            <person name="Teske A."/>
            <person name="Baker B.J."/>
        </authorList>
    </citation>
    <scope>NUCLEOTIDE SEQUENCE [LARGE SCALE GENOMIC DNA]</scope>
    <source>
        <strain evidence="3">B7_G13</strain>
    </source>
</reference>
<name>A0A662D153_UNCAE</name>
<evidence type="ECO:0000256" key="2">
    <source>
        <dbReference type="HAMAP-Rule" id="MF_00055"/>
    </source>
</evidence>
<dbReference type="Gene3D" id="3.40.830.10">
    <property type="entry name" value="LigB-like"/>
    <property type="match status" value="1"/>
</dbReference>
<proteinExistence type="inferred from homology"/>
<dbReference type="CDD" id="cd07361">
    <property type="entry name" value="MEMO_like"/>
    <property type="match status" value="1"/>
</dbReference>
<dbReference type="HAMAP" id="MF_00055">
    <property type="entry name" value="MEMO1"/>
    <property type="match status" value="1"/>
</dbReference>
<accession>A0A662D153</accession>
<dbReference type="EMBL" id="QMPY01000082">
    <property type="protein sequence ID" value="RLE07590.1"/>
    <property type="molecule type" value="Genomic_DNA"/>
</dbReference>
<evidence type="ECO:0000313" key="4">
    <source>
        <dbReference type="Proteomes" id="UP000277457"/>
    </source>
</evidence>
<comment type="similarity">
    <text evidence="1 2">Belongs to the MEMO1 family.</text>
</comment>
<dbReference type="InterPro" id="IPR002737">
    <property type="entry name" value="MEMO1_fam"/>
</dbReference>
<organism evidence="3 4">
    <name type="scientific">Aerophobetes bacterium</name>
    <dbReference type="NCBI Taxonomy" id="2030807"/>
    <lineage>
        <taxon>Bacteria</taxon>
        <taxon>Candidatus Aerophobota</taxon>
    </lineage>
</organism>
<evidence type="ECO:0000313" key="3">
    <source>
        <dbReference type="EMBL" id="RLE07590.1"/>
    </source>
</evidence>
<dbReference type="NCBIfam" id="TIGR04336">
    <property type="entry name" value="AmmeMemoSam_B"/>
    <property type="match status" value="1"/>
</dbReference>
<dbReference type="SUPFAM" id="SSF53213">
    <property type="entry name" value="LigB-like"/>
    <property type="match status" value="1"/>
</dbReference>
<protein>
    <recommendedName>
        <fullName evidence="2">MEMO1 family protein DRZ78_02720</fullName>
    </recommendedName>
</protein>
<dbReference type="AlphaFoldDB" id="A0A662D153"/>